<dbReference type="FunFam" id="2.60.40.420:FF:000001">
    <property type="entry name" value="Cytochrome c oxidase subunit 2"/>
    <property type="match status" value="1"/>
</dbReference>
<dbReference type="PRINTS" id="PR01166">
    <property type="entry name" value="CYCOXIDASEII"/>
</dbReference>
<dbReference type="InterPro" id="IPR002429">
    <property type="entry name" value="CcO_II-like_C"/>
</dbReference>
<evidence type="ECO:0000256" key="3">
    <source>
        <dbReference type="ARBA" id="ARBA00007866"/>
    </source>
</evidence>
<reference evidence="21" key="1">
    <citation type="submission" date="2015-07" db="EMBL/GenBank/DDBJ databases">
        <authorList>
            <person name="Rodrigo-Torres Lidia"/>
            <person name="Arahal R.David."/>
        </authorList>
    </citation>
    <scope>NUCLEOTIDE SEQUENCE [LARGE SCALE GENOMIC DNA]</scope>
    <source>
        <strain evidence="21">CECT 5096</strain>
    </source>
</reference>
<dbReference type="PROSITE" id="PS50857">
    <property type="entry name" value="COX2_CUA"/>
    <property type="match status" value="1"/>
</dbReference>
<evidence type="ECO:0000256" key="13">
    <source>
        <dbReference type="ARBA" id="ARBA00024688"/>
    </source>
</evidence>
<comment type="subcellular location">
    <subcellularLocation>
        <location evidence="15">Cell membrane</location>
        <topology evidence="15">Multi-pass membrane protein</topology>
    </subcellularLocation>
    <subcellularLocation>
        <location evidence="2">Membrane</location>
        <topology evidence="2">Multi-pass membrane protein</topology>
    </subcellularLocation>
</comment>
<dbReference type="InterPro" id="IPR011759">
    <property type="entry name" value="Cyt_c_oxidase_su2_TM_dom"/>
</dbReference>
<dbReference type="InterPro" id="IPR001505">
    <property type="entry name" value="Copper_CuA"/>
</dbReference>
<dbReference type="SUPFAM" id="SSF49503">
    <property type="entry name" value="Cupredoxins"/>
    <property type="match status" value="1"/>
</dbReference>
<comment type="similarity">
    <text evidence="3 15">Belongs to the cytochrome c oxidase subunit 2 family.</text>
</comment>
<evidence type="ECO:0000256" key="12">
    <source>
        <dbReference type="ARBA" id="ARBA00023136"/>
    </source>
</evidence>
<evidence type="ECO:0000256" key="2">
    <source>
        <dbReference type="ARBA" id="ARBA00004141"/>
    </source>
</evidence>
<dbReference type="PANTHER" id="PTHR22888:SF9">
    <property type="entry name" value="CYTOCHROME C OXIDASE SUBUNIT 2"/>
    <property type="match status" value="1"/>
</dbReference>
<evidence type="ECO:0000313" key="21">
    <source>
        <dbReference type="Proteomes" id="UP000049983"/>
    </source>
</evidence>
<keyword evidence="11 16" id="KW-0186">Copper</keyword>
<dbReference type="PROSITE" id="PS50999">
    <property type="entry name" value="COX2_TM"/>
    <property type="match status" value="1"/>
</dbReference>
<keyword evidence="20" id="KW-0560">Oxidoreductase</keyword>
<evidence type="ECO:0000256" key="9">
    <source>
        <dbReference type="ARBA" id="ARBA00022982"/>
    </source>
</evidence>
<evidence type="ECO:0000256" key="7">
    <source>
        <dbReference type="ARBA" id="ARBA00022723"/>
    </source>
</evidence>
<dbReference type="Pfam" id="PF02790">
    <property type="entry name" value="COX2_TM"/>
    <property type="match status" value="1"/>
</dbReference>
<keyword evidence="6 15" id="KW-0812">Transmembrane</keyword>
<evidence type="ECO:0000256" key="8">
    <source>
        <dbReference type="ARBA" id="ARBA00022967"/>
    </source>
</evidence>
<dbReference type="PANTHER" id="PTHR22888">
    <property type="entry name" value="CYTOCHROME C OXIDASE, SUBUNIT II"/>
    <property type="match status" value="1"/>
</dbReference>
<dbReference type="Gene3D" id="1.10.287.90">
    <property type="match status" value="1"/>
</dbReference>
<comment type="cofactor">
    <cofactor evidence="1">
        <name>heme</name>
        <dbReference type="ChEBI" id="CHEBI:30413"/>
    </cofactor>
</comment>
<feature type="domain" description="Cytochrome oxidase subunit II copper A binding" evidence="18">
    <location>
        <begin position="176"/>
        <end position="321"/>
    </location>
</feature>
<evidence type="ECO:0000256" key="14">
    <source>
        <dbReference type="ARBA" id="ARBA00047816"/>
    </source>
</evidence>
<gene>
    <name evidence="20" type="primary">ctaC</name>
    <name evidence="20" type="ORF">LA5096_03331</name>
</gene>
<comment type="function">
    <text evidence="13 16">Subunits I and II form the functional core of the enzyme complex. Electrons originating in cytochrome c are transferred via heme a and Cu(A) to the binuclear center formed by heme a3 and Cu(B).</text>
</comment>
<dbReference type="GO" id="GO:0005886">
    <property type="term" value="C:plasma membrane"/>
    <property type="evidence" value="ECO:0007669"/>
    <property type="project" value="UniProtKB-SubCell"/>
</dbReference>
<keyword evidence="12 17" id="KW-0472">Membrane</keyword>
<evidence type="ECO:0000256" key="16">
    <source>
        <dbReference type="RuleBase" id="RU004024"/>
    </source>
</evidence>
<keyword evidence="7 16" id="KW-0479">Metal-binding</keyword>
<dbReference type="AlphaFoldDB" id="A0A0M7AE29"/>
<dbReference type="STRING" id="311410.LA5095_00190"/>
<dbReference type="InterPro" id="IPR045187">
    <property type="entry name" value="CcO_II"/>
</dbReference>
<dbReference type="Pfam" id="PF00116">
    <property type="entry name" value="COX2"/>
    <property type="match status" value="1"/>
</dbReference>
<evidence type="ECO:0000313" key="20">
    <source>
        <dbReference type="EMBL" id="CTQ72692.1"/>
    </source>
</evidence>
<dbReference type="InterPro" id="IPR036257">
    <property type="entry name" value="Cyt_c_oxidase_su2_TM_sf"/>
</dbReference>
<dbReference type="InterPro" id="IPR014222">
    <property type="entry name" value="Cyt_c_oxidase_su2"/>
</dbReference>
<protein>
    <recommendedName>
        <fullName evidence="16">Cytochrome c oxidase subunit 2</fullName>
        <ecNumber evidence="16">7.1.1.9</ecNumber>
    </recommendedName>
</protein>
<dbReference type="SUPFAM" id="SSF81464">
    <property type="entry name" value="Cytochrome c oxidase subunit II-like, transmembrane region"/>
    <property type="match status" value="1"/>
</dbReference>
<dbReference type="GO" id="GO:0016491">
    <property type="term" value="F:oxidoreductase activity"/>
    <property type="evidence" value="ECO:0007669"/>
    <property type="project" value="UniProtKB-KW"/>
</dbReference>
<sequence>MILSDERLWQIQACELAPSPLLPDRIGPDRGSRMYAGAAYRRLREGSVDVKAVFKRLMTLAGAAATFAGVSTAALAAESGMTNWQLGFQASVSDMMDDITWFNAFTLVIITVITLFVLALLVVCMVKFSSKANPVPSRTSHNTMIEVAWTVVPILILVVIAIPSFRLLYKQLDIPEYDMTIKAIGYQWYWGYEYTDEGMGDLYFDSYMIADDDRQAVAEARGVSLNEVPRLLAVDYDLVVPVDTTVRLQVTAEDVIHAFAMPSMGLKIDAIPGRLNETWFRAREEGVYYGQCSELCGVNHAFMPIALRVVSKEQYKTWATAAQEDLDTANEQLMASIKDQKKLAAGKLEDISVAAK</sequence>
<keyword evidence="21" id="KW-1185">Reference proteome</keyword>
<evidence type="ECO:0000256" key="6">
    <source>
        <dbReference type="ARBA" id="ARBA00022692"/>
    </source>
</evidence>
<comment type="catalytic activity">
    <reaction evidence="14 16">
        <text>4 Fe(II)-[cytochrome c] + O2 + 8 H(+)(in) = 4 Fe(III)-[cytochrome c] + 2 H2O + 4 H(+)(out)</text>
        <dbReference type="Rhea" id="RHEA:11436"/>
        <dbReference type="Rhea" id="RHEA-COMP:10350"/>
        <dbReference type="Rhea" id="RHEA-COMP:14399"/>
        <dbReference type="ChEBI" id="CHEBI:15377"/>
        <dbReference type="ChEBI" id="CHEBI:15378"/>
        <dbReference type="ChEBI" id="CHEBI:15379"/>
        <dbReference type="ChEBI" id="CHEBI:29033"/>
        <dbReference type="ChEBI" id="CHEBI:29034"/>
        <dbReference type="EC" id="7.1.1.9"/>
    </reaction>
</comment>
<dbReference type="Gene3D" id="2.60.40.420">
    <property type="entry name" value="Cupredoxins - blue copper proteins"/>
    <property type="match status" value="1"/>
</dbReference>
<dbReference type="Proteomes" id="UP000049983">
    <property type="component" value="Unassembled WGS sequence"/>
</dbReference>
<evidence type="ECO:0000259" key="19">
    <source>
        <dbReference type="PROSITE" id="PS50999"/>
    </source>
</evidence>
<evidence type="ECO:0000256" key="11">
    <source>
        <dbReference type="ARBA" id="ARBA00023008"/>
    </source>
</evidence>
<feature type="transmembrane region" description="Helical" evidence="17">
    <location>
        <begin position="147"/>
        <end position="169"/>
    </location>
</feature>
<evidence type="ECO:0000256" key="17">
    <source>
        <dbReference type="SAM" id="Phobius"/>
    </source>
</evidence>
<keyword evidence="10 17" id="KW-1133">Transmembrane helix</keyword>
<dbReference type="NCBIfam" id="TIGR02866">
    <property type="entry name" value="CoxB"/>
    <property type="match status" value="1"/>
</dbReference>
<comment type="cofactor">
    <cofactor evidence="16">
        <name>Cu cation</name>
        <dbReference type="ChEBI" id="CHEBI:23378"/>
    </cofactor>
    <text evidence="16">Binds a copper A center.</text>
</comment>
<proteinExistence type="inferred from homology"/>
<evidence type="ECO:0000259" key="18">
    <source>
        <dbReference type="PROSITE" id="PS50857"/>
    </source>
</evidence>
<dbReference type="GO" id="GO:0042773">
    <property type="term" value="P:ATP synthesis coupled electron transport"/>
    <property type="evidence" value="ECO:0007669"/>
    <property type="project" value="TreeGrafter"/>
</dbReference>
<feature type="transmembrane region" description="Helical" evidence="17">
    <location>
        <begin position="57"/>
        <end position="77"/>
    </location>
</feature>
<dbReference type="InterPro" id="IPR034210">
    <property type="entry name" value="CcO_II_C"/>
</dbReference>
<dbReference type="PROSITE" id="PS00078">
    <property type="entry name" value="COX2"/>
    <property type="match status" value="1"/>
</dbReference>
<keyword evidence="8" id="KW-1278">Translocase</keyword>
<organism evidence="20 21">
    <name type="scientific">Roseibium album</name>
    <dbReference type="NCBI Taxonomy" id="311410"/>
    <lineage>
        <taxon>Bacteria</taxon>
        <taxon>Pseudomonadati</taxon>
        <taxon>Pseudomonadota</taxon>
        <taxon>Alphaproteobacteria</taxon>
        <taxon>Hyphomicrobiales</taxon>
        <taxon>Stappiaceae</taxon>
        <taxon>Roseibium</taxon>
    </lineage>
</organism>
<name>A0A0M7AE29_9HYPH</name>
<feature type="transmembrane region" description="Helical" evidence="17">
    <location>
        <begin position="101"/>
        <end position="126"/>
    </location>
</feature>
<accession>A0A0M7AE29</accession>
<dbReference type="CDD" id="cd13912">
    <property type="entry name" value="CcO_II_C"/>
    <property type="match status" value="1"/>
</dbReference>
<dbReference type="GO" id="GO:0005507">
    <property type="term" value="F:copper ion binding"/>
    <property type="evidence" value="ECO:0007669"/>
    <property type="project" value="InterPro"/>
</dbReference>
<dbReference type="InterPro" id="IPR008972">
    <property type="entry name" value="Cupredoxin"/>
</dbReference>
<evidence type="ECO:0000256" key="5">
    <source>
        <dbReference type="ARBA" id="ARBA00022660"/>
    </source>
</evidence>
<evidence type="ECO:0000256" key="4">
    <source>
        <dbReference type="ARBA" id="ARBA00022448"/>
    </source>
</evidence>
<dbReference type="EMBL" id="CXWC01000011">
    <property type="protein sequence ID" value="CTQ72692.1"/>
    <property type="molecule type" value="Genomic_DNA"/>
</dbReference>
<dbReference type="EC" id="7.1.1.9" evidence="16"/>
<evidence type="ECO:0000256" key="10">
    <source>
        <dbReference type="ARBA" id="ARBA00022989"/>
    </source>
</evidence>
<keyword evidence="5 15" id="KW-0679">Respiratory chain</keyword>
<feature type="domain" description="Cytochrome oxidase subunit II transmembrane region profile" evidence="19">
    <location>
        <begin position="80"/>
        <end position="175"/>
    </location>
</feature>
<keyword evidence="9 15" id="KW-0249">Electron transport</keyword>
<evidence type="ECO:0000256" key="15">
    <source>
        <dbReference type="RuleBase" id="RU000456"/>
    </source>
</evidence>
<evidence type="ECO:0000256" key="1">
    <source>
        <dbReference type="ARBA" id="ARBA00001971"/>
    </source>
</evidence>
<dbReference type="GO" id="GO:0004129">
    <property type="term" value="F:cytochrome-c oxidase activity"/>
    <property type="evidence" value="ECO:0007669"/>
    <property type="project" value="UniProtKB-EC"/>
</dbReference>
<keyword evidence="4 15" id="KW-0813">Transport</keyword>